<dbReference type="SUPFAM" id="SSF53850">
    <property type="entry name" value="Periplasmic binding protein-like II"/>
    <property type="match status" value="1"/>
</dbReference>
<keyword evidence="2" id="KW-1133">Transmembrane helix</keyword>
<proteinExistence type="predicted"/>
<dbReference type="OrthoDB" id="506979at2"/>
<dbReference type="Proteomes" id="UP000320055">
    <property type="component" value="Unassembled WGS sequence"/>
</dbReference>
<dbReference type="Gene3D" id="3.40.190.10">
    <property type="entry name" value="Periplasmic binding protein-like II"/>
    <property type="match status" value="2"/>
</dbReference>
<dbReference type="AlphaFoldDB" id="A0A563VQ61"/>
<dbReference type="PANTHER" id="PTHR30570:SF1">
    <property type="entry name" value="PHOSPHATE-BINDING PROTEIN PSTS"/>
    <property type="match status" value="1"/>
</dbReference>
<dbReference type="CDD" id="cd13566">
    <property type="entry name" value="PBP2_phosphate"/>
    <property type="match status" value="1"/>
</dbReference>
<keyword evidence="2" id="KW-0472">Membrane</keyword>
<dbReference type="Pfam" id="PF12849">
    <property type="entry name" value="PBP_like_2"/>
    <property type="match status" value="1"/>
</dbReference>
<feature type="domain" description="PBP" evidence="3">
    <location>
        <begin position="253"/>
        <end position="514"/>
    </location>
</feature>
<feature type="transmembrane region" description="Helical" evidence="2">
    <location>
        <begin position="185"/>
        <end position="210"/>
    </location>
</feature>
<keyword evidence="5" id="KW-1185">Reference proteome</keyword>
<protein>
    <submittedName>
        <fullName evidence="4">Periplasmic phosphate-binding protein of phosphate ABC transporter (Modular protein)</fullName>
    </submittedName>
</protein>
<dbReference type="InterPro" id="IPR050811">
    <property type="entry name" value="Phosphate_ABC_transporter"/>
</dbReference>
<keyword evidence="1" id="KW-0732">Signal</keyword>
<dbReference type="RefSeq" id="WP_144863012.1">
    <property type="nucleotide sequence ID" value="NZ_LR213767.1"/>
</dbReference>
<gene>
    <name evidence="4" type="ORF">H1P_20004</name>
</gene>
<accession>A0A563VQ61</accession>
<dbReference type="PANTHER" id="PTHR30570">
    <property type="entry name" value="PERIPLASMIC PHOSPHATE BINDING COMPONENT OF PHOSPHATE ABC TRANSPORTER"/>
    <property type="match status" value="1"/>
</dbReference>
<evidence type="ECO:0000256" key="1">
    <source>
        <dbReference type="ARBA" id="ARBA00022729"/>
    </source>
</evidence>
<evidence type="ECO:0000256" key="2">
    <source>
        <dbReference type="SAM" id="Phobius"/>
    </source>
</evidence>
<dbReference type="InterPro" id="IPR024370">
    <property type="entry name" value="PBP_domain"/>
</dbReference>
<evidence type="ECO:0000313" key="4">
    <source>
        <dbReference type="EMBL" id="VEP13397.1"/>
    </source>
</evidence>
<reference evidence="4 5" key="1">
    <citation type="submission" date="2019-01" db="EMBL/GenBank/DDBJ databases">
        <authorList>
            <person name="Brito A."/>
        </authorList>
    </citation>
    <scope>NUCLEOTIDE SEQUENCE [LARGE SCALE GENOMIC DNA]</scope>
    <source>
        <strain evidence="4">1</strain>
    </source>
</reference>
<keyword evidence="2" id="KW-0812">Transmembrane</keyword>
<dbReference type="EMBL" id="CAACVJ010000112">
    <property type="protein sequence ID" value="VEP13397.1"/>
    <property type="molecule type" value="Genomic_DNA"/>
</dbReference>
<name>A0A563VQ61_9CYAN</name>
<evidence type="ECO:0000313" key="5">
    <source>
        <dbReference type="Proteomes" id="UP000320055"/>
    </source>
</evidence>
<organism evidence="4 5">
    <name type="scientific">Hyella patelloides LEGE 07179</name>
    <dbReference type="NCBI Taxonomy" id="945734"/>
    <lineage>
        <taxon>Bacteria</taxon>
        <taxon>Bacillati</taxon>
        <taxon>Cyanobacteriota</taxon>
        <taxon>Cyanophyceae</taxon>
        <taxon>Pleurocapsales</taxon>
        <taxon>Hyellaceae</taxon>
        <taxon>Hyella</taxon>
    </lineage>
</organism>
<evidence type="ECO:0000259" key="3">
    <source>
        <dbReference type="Pfam" id="PF12849"/>
    </source>
</evidence>
<sequence>MNNSKKTVLLFQPSKFQAEVWHFVLWEQDIFITWEQDYTNKKYVADYFKTLELKPNLLIIDLKIEDAYEICRCFRQHNPSSKIILTTDIQQEYSSAIRRWAVKQGVDELLINFQKKNLFSSVITNINSVLEVLECPPAQRESLVRALDSLGQKNVDTTKEASQLKAPSTSIQKLKRMKDKTSSSIARLSFFLIIILIVTVLLDVSTLYLISPMRGLQRKILAHSEEQTKRTNTNTKVSTLQDVNDLPKGIFNYGGSTTWASIRKTIDPKIIEEYPEFSMRYLPAINGTPGSGTGIRMLLEGELDFSESSRSIKQKEHALAHQQGFTLREYQVAIDAIAIAVNPSLPVSGLTIKQLQKIYLGEITNWKEVNGPDLEIVVLSRRAEDGGTPEFFQHHVLQNQSFGDNVKYVYSTTDGLKQIKDTPGAIYYGSAPELIYQCRVKSLPIANENGQLIPPYLPPAVAPENCPEKRNQLNIAAIKHATYPITRYLYVVVKQDGGRSQKAGEAFTKLLLTEEMQKSIEEAGFVPIN</sequence>